<dbReference type="Proteomes" id="UP000655410">
    <property type="component" value="Unassembled WGS sequence"/>
</dbReference>
<reference evidence="3" key="1">
    <citation type="journal article" date="2019" name="Int. J. Syst. Evol. Microbiol.">
        <title>The Global Catalogue of Microorganisms (GCM) 10K type strain sequencing project: providing services to taxonomists for standard genome sequencing and annotation.</title>
        <authorList>
            <consortium name="The Broad Institute Genomics Platform"/>
            <consortium name="The Broad Institute Genome Sequencing Center for Infectious Disease"/>
            <person name="Wu L."/>
            <person name="Ma J."/>
        </authorList>
    </citation>
    <scope>NUCLEOTIDE SEQUENCE [LARGE SCALE GENOMIC DNA]</scope>
    <source>
        <strain evidence="3">CGMCC 4.7371</strain>
    </source>
</reference>
<name>A0ABQ2NE51_9ACTN</name>
<organism evidence="2 3">
    <name type="scientific">Nocardioides phosphati</name>
    <dbReference type="NCBI Taxonomy" id="1867775"/>
    <lineage>
        <taxon>Bacteria</taxon>
        <taxon>Bacillati</taxon>
        <taxon>Actinomycetota</taxon>
        <taxon>Actinomycetes</taxon>
        <taxon>Propionibacteriales</taxon>
        <taxon>Nocardioidaceae</taxon>
        <taxon>Nocardioides</taxon>
    </lineage>
</organism>
<dbReference type="EMBL" id="BMNI01000010">
    <property type="protein sequence ID" value="GGO92918.1"/>
    <property type="molecule type" value="Genomic_DNA"/>
</dbReference>
<accession>A0ABQ2NE51</accession>
<evidence type="ECO:0000313" key="2">
    <source>
        <dbReference type="EMBL" id="GGO92918.1"/>
    </source>
</evidence>
<feature type="region of interest" description="Disordered" evidence="1">
    <location>
        <begin position="1"/>
        <end position="31"/>
    </location>
</feature>
<keyword evidence="3" id="KW-1185">Reference proteome</keyword>
<gene>
    <name evidence="2" type="ORF">GCM10011584_30420</name>
</gene>
<sequence length="96" mass="10788">MASVGAGKPAADGSPRYVVNYRDPEGRQRRKTFRRKAEAVAFRSTVEADKLRGTYLDVDAGRITFRAYADEWLASRTFSLLSYEATELRVESPIVV</sequence>
<proteinExistence type="predicted"/>
<evidence type="ECO:0000256" key="1">
    <source>
        <dbReference type="SAM" id="MobiDB-lite"/>
    </source>
</evidence>
<evidence type="ECO:0008006" key="4">
    <source>
        <dbReference type="Google" id="ProtNLM"/>
    </source>
</evidence>
<evidence type="ECO:0000313" key="3">
    <source>
        <dbReference type="Proteomes" id="UP000655410"/>
    </source>
</evidence>
<protein>
    <recommendedName>
        <fullName evidence="4">Site-specific integrase</fullName>
    </recommendedName>
</protein>
<comment type="caution">
    <text evidence="2">The sequence shown here is derived from an EMBL/GenBank/DDBJ whole genome shotgun (WGS) entry which is preliminary data.</text>
</comment>